<dbReference type="Gene3D" id="3.40.250.10">
    <property type="entry name" value="Rhodanese-like domain"/>
    <property type="match status" value="1"/>
</dbReference>
<dbReference type="PANTHER" id="PTHR47377">
    <property type="entry name" value="RHODANESE-LIKE DOMAIN-CONTAINING PROTEIN 4, CHLOROPLASTIC"/>
    <property type="match status" value="1"/>
</dbReference>
<accession>A0ABD1YCD8</accession>
<evidence type="ECO:0000313" key="1">
    <source>
        <dbReference type="EMBL" id="KAL2624417.1"/>
    </source>
</evidence>
<sequence>MEVIGVSTAASTRPPYCEFGVTIDWKSSKHLTTRSQFAKKQQKKEERILSNIRRQDVFAKSGTSDLVMLSLAAGLAKVESVSALSYDEIIGGTRDVVESLPSLPEMNLDVDTWGFTNFIAENLPTVVGGLAVLALPIIVSNVYKKSQNYGTVSAKQAFRELGNAESVTQLLDIREGKVIRAEGTPDLRGYKKRVTQIPYTTVNVEAFVVRVKGKFKKPEETELYILDRFDGSALAAAKLLIQNGFKAAYAIKDGAEGPSGWQSSELPWLKPRKGFTFDLPGLKDVFDTDNSSLVPATLGVAAAAGVGLVVFSEVEIALQLLGSAALVQILVKKLLFAKDRKKTFEDLQLFVDTKIAPKELMSELQSIGKVFLPEYKEIKEAAVNGAATVEKSVEAAAPAVVGTLAVSEINQAKSPSVVGAVASNVEITPPAALVSTDASFFAAGETVPEPKVEEGKVERKELVTVTPSISTDLLRIKRASSPYTQFPGMKPPPPPSKP</sequence>
<proteinExistence type="predicted"/>
<gene>
    <name evidence="1" type="ORF">R1flu_008662</name>
</gene>
<dbReference type="PANTHER" id="PTHR47377:SF1">
    <property type="entry name" value="RHODANESE-LIKE DOMAIN-CONTAINING PROTEIN 4, CHLOROPLASTIC"/>
    <property type="match status" value="1"/>
</dbReference>
<reference evidence="1 2" key="1">
    <citation type="submission" date="2024-09" db="EMBL/GenBank/DDBJ databases">
        <title>Chromosome-scale assembly of Riccia fluitans.</title>
        <authorList>
            <person name="Paukszto L."/>
            <person name="Sawicki J."/>
            <person name="Karawczyk K."/>
            <person name="Piernik-Szablinska J."/>
            <person name="Szczecinska M."/>
            <person name="Mazdziarz M."/>
        </authorList>
    </citation>
    <scope>NUCLEOTIDE SEQUENCE [LARGE SCALE GENOMIC DNA]</scope>
    <source>
        <strain evidence="1">Rf_01</strain>
        <tissue evidence="1">Aerial parts of the thallus</tissue>
    </source>
</reference>
<name>A0ABD1YCD8_9MARC</name>
<dbReference type="InterPro" id="IPR036873">
    <property type="entry name" value="Rhodanese-like_dom_sf"/>
</dbReference>
<protein>
    <submittedName>
        <fullName evidence="1">Uncharacterized protein</fullName>
    </submittedName>
</protein>
<comment type="caution">
    <text evidence="1">The sequence shown here is derived from an EMBL/GenBank/DDBJ whole genome shotgun (WGS) entry which is preliminary data.</text>
</comment>
<dbReference type="EMBL" id="JBHFFA010000005">
    <property type="protein sequence ID" value="KAL2624417.1"/>
    <property type="molecule type" value="Genomic_DNA"/>
</dbReference>
<organism evidence="1 2">
    <name type="scientific">Riccia fluitans</name>
    <dbReference type="NCBI Taxonomy" id="41844"/>
    <lineage>
        <taxon>Eukaryota</taxon>
        <taxon>Viridiplantae</taxon>
        <taxon>Streptophyta</taxon>
        <taxon>Embryophyta</taxon>
        <taxon>Marchantiophyta</taxon>
        <taxon>Marchantiopsida</taxon>
        <taxon>Marchantiidae</taxon>
        <taxon>Marchantiales</taxon>
        <taxon>Ricciaceae</taxon>
        <taxon>Riccia</taxon>
    </lineage>
</organism>
<evidence type="ECO:0000313" key="2">
    <source>
        <dbReference type="Proteomes" id="UP001605036"/>
    </source>
</evidence>
<dbReference type="Proteomes" id="UP001605036">
    <property type="component" value="Unassembled WGS sequence"/>
</dbReference>
<keyword evidence="2" id="KW-1185">Reference proteome</keyword>
<dbReference type="AlphaFoldDB" id="A0ABD1YCD8"/>
<dbReference type="SUPFAM" id="SSF52821">
    <property type="entry name" value="Rhodanese/Cell cycle control phosphatase"/>
    <property type="match status" value="1"/>
</dbReference>
<dbReference type="InterPro" id="IPR044240">
    <property type="entry name" value="STR4-like"/>
</dbReference>